<reference evidence="2 3" key="1">
    <citation type="submission" date="2019-09" db="EMBL/GenBank/DDBJ databases">
        <title>Actinomadura physcomitrii sp. nov., a novel actinomycete isolated from moss [Physcomitrium sphaericum (Ludw) Fuernr].</title>
        <authorList>
            <person name="Liu C."/>
            <person name="Zhuang X."/>
        </authorList>
    </citation>
    <scope>NUCLEOTIDE SEQUENCE [LARGE SCALE GENOMIC DNA]</scope>
    <source>
        <strain evidence="2 3">CYP1-1B</strain>
    </source>
</reference>
<dbReference type="EMBL" id="WBMR01000167">
    <property type="protein sequence ID" value="KAB2369525.1"/>
    <property type="molecule type" value="Genomic_DNA"/>
</dbReference>
<evidence type="ECO:0000259" key="1">
    <source>
        <dbReference type="Pfam" id="PF11896"/>
    </source>
</evidence>
<keyword evidence="3" id="KW-1185">Reference proteome</keyword>
<evidence type="ECO:0000313" key="3">
    <source>
        <dbReference type="Proteomes" id="UP000483004"/>
    </source>
</evidence>
<dbReference type="OrthoDB" id="9805159at2"/>
<name>A0A6L3VHI0_9ACTN</name>
<feature type="non-terminal residue" evidence="2">
    <location>
        <position position="218"/>
    </location>
</feature>
<dbReference type="Gene3D" id="2.60.40.10">
    <property type="entry name" value="Immunoglobulins"/>
    <property type="match status" value="1"/>
</dbReference>
<dbReference type="Gene3D" id="1.20.58.80">
    <property type="entry name" value="Phosphotransferase system, lactose/cellobiose-type IIA subunit"/>
    <property type="match status" value="1"/>
</dbReference>
<accession>A0A6L3VHI0</accession>
<organism evidence="2 3">
    <name type="scientific">Actinomadura montaniterrae</name>
    <dbReference type="NCBI Taxonomy" id="1803903"/>
    <lineage>
        <taxon>Bacteria</taxon>
        <taxon>Bacillati</taxon>
        <taxon>Actinomycetota</taxon>
        <taxon>Actinomycetes</taxon>
        <taxon>Streptosporangiales</taxon>
        <taxon>Thermomonosporaceae</taxon>
        <taxon>Actinomadura</taxon>
    </lineage>
</organism>
<dbReference type="InterPro" id="IPR021828">
    <property type="entry name" value="GlgE_dom_N/S"/>
</dbReference>
<dbReference type="GO" id="GO:0005975">
    <property type="term" value="P:carbohydrate metabolic process"/>
    <property type="evidence" value="ECO:0007669"/>
    <property type="project" value="UniProtKB-ARBA"/>
</dbReference>
<evidence type="ECO:0000313" key="2">
    <source>
        <dbReference type="EMBL" id="KAB2369525.1"/>
    </source>
</evidence>
<proteinExistence type="predicted"/>
<gene>
    <name evidence="2" type="ORF">F9B16_37155</name>
</gene>
<dbReference type="Proteomes" id="UP000483004">
    <property type="component" value="Unassembled WGS sequence"/>
</dbReference>
<protein>
    <submittedName>
        <fullName evidence="2">DUF3416 domain-containing protein</fullName>
    </submittedName>
</protein>
<comment type="caution">
    <text evidence="2">The sequence shown here is derived from an EMBL/GenBank/DDBJ whole genome shotgun (WGS) entry which is preliminary data.</text>
</comment>
<sequence length="218" mass="24048">MQVESGTSTITGIPRLGRIPILDVAPVVGGGRWPAKAVVGETVEVSATVFREGHEMLGAAVVLRAPDGMEQPGEPMTEVGVGLDRWAALVTPDRMGEWSFRVEAWGDPIAHWWHDAQIKVPRGQDVELMLAEGARLFARAAEALPSKDRPTLTRLAKRLGDETIPVGDRMEAAADPDVADVLERHPLRDLLTVSDWYPLVVHRQRALYGAWYEFFPRS</sequence>
<dbReference type="AlphaFoldDB" id="A0A6L3VHI0"/>
<dbReference type="InterPro" id="IPR013783">
    <property type="entry name" value="Ig-like_fold"/>
</dbReference>
<dbReference type="Pfam" id="PF11896">
    <property type="entry name" value="GlgE_dom_N_S"/>
    <property type="match status" value="1"/>
</dbReference>
<dbReference type="RefSeq" id="WP_151544912.1">
    <property type="nucleotide sequence ID" value="NZ_WBMR01000167.1"/>
</dbReference>
<dbReference type="GO" id="GO:0004553">
    <property type="term" value="F:hydrolase activity, hydrolyzing O-glycosyl compounds"/>
    <property type="evidence" value="ECO:0007669"/>
    <property type="project" value="InterPro"/>
</dbReference>
<feature type="domain" description="Alpha-1,4-glucan:maltose-1-phosphate maltosyltransferase" evidence="1">
    <location>
        <begin position="17"/>
        <end position="203"/>
    </location>
</feature>